<dbReference type="RefSeq" id="WP_121940976.1">
    <property type="nucleotide sequence ID" value="NZ_CP137846.1"/>
</dbReference>
<dbReference type="Pfam" id="PF01546">
    <property type="entry name" value="Peptidase_M20"/>
    <property type="match status" value="1"/>
</dbReference>
<dbReference type="InterPro" id="IPR002933">
    <property type="entry name" value="Peptidase_M20"/>
</dbReference>
<dbReference type="Proteomes" id="UP000267246">
    <property type="component" value="Unassembled WGS sequence"/>
</dbReference>
<dbReference type="AlphaFoldDB" id="A0A3M0A220"/>
<dbReference type="PANTHER" id="PTHR43808:SF31">
    <property type="entry name" value="N-ACETYL-L-CITRULLINE DEACETYLASE"/>
    <property type="match status" value="1"/>
</dbReference>
<dbReference type="SUPFAM" id="SSF53187">
    <property type="entry name" value="Zn-dependent exopeptidases"/>
    <property type="match status" value="1"/>
</dbReference>
<dbReference type="Gene3D" id="3.30.70.360">
    <property type="match status" value="2"/>
</dbReference>
<dbReference type="GO" id="GO:0006508">
    <property type="term" value="P:proteolysis"/>
    <property type="evidence" value="ECO:0007669"/>
    <property type="project" value="UniProtKB-KW"/>
</dbReference>
<evidence type="ECO:0000256" key="5">
    <source>
        <dbReference type="ARBA" id="ARBA00022801"/>
    </source>
</evidence>
<dbReference type="EMBL" id="REFI01000010">
    <property type="protein sequence ID" value="RMA77489.1"/>
    <property type="molecule type" value="Genomic_DNA"/>
</dbReference>
<keyword evidence="6" id="KW-0862">Zinc</keyword>
<proteinExistence type="inferred from homology"/>
<dbReference type="InterPro" id="IPR050072">
    <property type="entry name" value="Peptidase_M20A"/>
</dbReference>
<comment type="caution">
    <text evidence="9">The sequence shown here is derived from an EMBL/GenBank/DDBJ whole genome shotgun (WGS) entry which is preliminary data.</text>
</comment>
<protein>
    <submittedName>
        <fullName evidence="9">Putative dipeptidase</fullName>
    </submittedName>
</protein>
<evidence type="ECO:0000313" key="9">
    <source>
        <dbReference type="EMBL" id="RMA77489.1"/>
    </source>
</evidence>
<dbReference type="PROSITE" id="PS00758">
    <property type="entry name" value="ARGE_DAPE_CPG2_1"/>
    <property type="match status" value="1"/>
</dbReference>
<dbReference type="GO" id="GO:0008270">
    <property type="term" value="F:zinc ion binding"/>
    <property type="evidence" value="ECO:0007669"/>
    <property type="project" value="InterPro"/>
</dbReference>
<gene>
    <name evidence="9" type="ORF">JN00_0535</name>
</gene>
<evidence type="ECO:0000256" key="2">
    <source>
        <dbReference type="ARBA" id="ARBA00006247"/>
    </source>
</evidence>
<evidence type="ECO:0000256" key="6">
    <source>
        <dbReference type="ARBA" id="ARBA00022833"/>
    </source>
</evidence>
<dbReference type="NCBIfam" id="TIGR01887">
    <property type="entry name" value="dipeptidaselike"/>
    <property type="match status" value="1"/>
</dbReference>
<evidence type="ECO:0000256" key="7">
    <source>
        <dbReference type="ARBA" id="ARBA00022997"/>
    </source>
</evidence>
<comment type="cofactor">
    <cofactor evidence="1">
        <name>Zn(2+)</name>
        <dbReference type="ChEBI" id="CHEBI:29105"/>
    </cofactor>
</comment>
<keyword evidence="10" id="KW-1185">Reference proteome</keyword>
<dbReference type="GO" id="GO:0008237">
    <property type="term" value="F:metallopeptidase activity"/>
    <property type="evidence" value="ECO:0007669"/>
    <property type="project" value="UniProtKB-KW"/>
</dbReference>
<name>A0A3M0A220_9BACT</name>
<keyword evidence="8" id="KW-0482">Metalloprotease</keyword>
<dbReference type="GO" id="GO:0006526">
    <property type="term" value="P:L-arginine biosynthetic process"/>
    <property type="evidence" value="ECO:0007669"/>
    <property type="project" value="TreeGrafter"/>
</dbReference>
<keyword evidence="7" id="KW-0224">Dipeptidase</keyword>
<dbReference type="SUPFAM" id="SSF55031">
    <property type="entry name" value="Bacterial exopeptidase dimerisation domain"/>
    <property type="match status" value="1"/>
</dbReference>
<organism evidence="9 10">
    <name type="scientific">Metamycoplasma subdolum</name>
    <dbReference type="NCBI Taxonomy" id="92407"/>
    <lineage>
        <taxon>Bacteria</taxon>
        <taxon>Bacillati</taxon>
        <taxon>Mycoplasmatota</taxon>
        <taxon>Mycoplasmoidales</taxon>
        <taxon>Metamycoplasmataceae</taxon>
        <taxon>Metamycoplasma</taxon>
    </lineage>
</organism>
<evidence type="ECO:0000256" key="8">
    <source>
        <dbReference type="ARBA" id="ARBA00023049"/>
    </source>
</evidence>
<evidence type="ECO:0000313" key="10">
    <source>
        <dbReference type="Proteomes" id="UP000267246"/>
    </source>
</evidence>
<comment type="similarity">
    <text evidence="2">Belongs to the peptidase M20A family.</text>
</comment>
<dbReference type="PANTHER" id="PTHR43808">
    <property type="entry name" value="ACETYLORNITHINE DEACETYLASE"/>
    <property type="match status" value="1"/>
</dbReference>
<dbReference type="GO" id="GO:0016805">
    <property type="term" value="F:dipeptidase activity"/>
    <property type="evidence" value="ECO:0007669"/>
    <property type="project" value="UniProtKB-KW"/>
</dbReference>
<reference evidence="9 10" key="1">
    <citation type="submission" date="2018-10" db="EMBL/GenBank/DDBJ databases">
        <title>Genomic Encyclopedia of Archaeal and Bacterial Type Strains, Phase II (KMG-II): from individual species to whole genera.</title>
        <authorList>
            <person name="Goeker M."/>
        </authorList>
    </citation>
    <scope>NUCLEOTIDE SEQUENCE [LARGE SCALE GENOMIC DNA]</scope>
    <source>
        <strain evidence="9 10">ATCC 29870</strain>
    </source>
</reference>
<dbReference type="InterPro" id="IPR001261">
    <property type="entry name" value="ArgE/DapE_CS"/>
</dbReference>
<dbReference type="InterPro" id="IPR036264">
    <property type="entry name" value="Bact_exopeptidase_dim_dom"/>
</dbReference>
<keyword evidence="3" id="KW-0645">Protease</keyword>
<evidence type="ECO:0000256" key="4">
    <source>
        <dbReference type="ARBA" id="ARBA00022723"/>
    </source>
</evidence>
<keyword evidence="4" id="KW-0479">Metal-binding</keyword>
<sequence length="471" mass="53583">MRELIKYKQTENEFNEMVKNIARICAIPSISKFKKDSVTPFSKEVDMALDFALNLAKSFNFRTFKDPEGYFGFAQIGNSKKVIAIMAHLDVVPAGDESQWTSEAFKPLILEDKIFGRGTLDDKGPAIISLYAMKYIQDNDLLSDDVSIRLVFGLSEETNMYSMKMYLNKFGLPYVAYTPDGEWPLIYAEKLVYHVDLEFPRLDNLVVKAGEVVNQIPDTLYASFGEIEKVREILVNDSQLSEDKQIIQVKGKGGHGSTPEKGDNVIIKFFKAFAEAFPEWKGHSLVKFINENFQDNDFSLPKIFPEYEDFSGKLSANLGKIKTTGKHVTLSFDLRVPVTFDKTSVYADLTKYFASFNKKVEIIQIGHKPAKYLNVDSNLVNILMQTYNECLQVDEKPIAIGGGTYARLFDSCVAFGATKSMHLMHGPNEHYTFKEMQDSLEIYINALNRLQDYDKTKDLIILKNDLFNEEI</sequence>
<evidence type="ECO:0000256" key="3">
    <source>
        <dbReference type="ARBA" id="ARBA00022670"/>
    </source>
</evidence>
<keyword evidence="5" id="KW-0378">Hydrolase</keyword>
<evidence type="ECO:0000256" key="1">
    <source>
        <dbReference type="ARBA" id="ARBA00001947"/>
    </source>
</evidence>
<dbReference type="Gene3D" id="3.40.630.10">
    <property type="entry name" value="Zn peptidases"/>
    <property type="match status" value="1"/>
</dbReference>
<dbReference type="OrthoDB" id="9761532at2"/>
<dbReference type="InterPro" id="IPR010964">
    <property type="entry name" value="M20A_pepV-rel"/>
</dbReference>
<accession>A0A3M0A220</accession>
<dbReference type="GO" id="GO:0008777">
    <property type="term" value="F:acetylornithine deacetylase activity"/>
    <property type="evidence" value="ECO:0007669"/>
    <property type="project" value="TreeGrafter"/>
</dbReference>